<sequence>MHNPPKCFISYAWDRPAHQGWIKQFASQLRNDGVETILDQWHAVPGTQLPEFMEQAVRDSDFVLIICTPKYKLKSDTRTGGVGYEGDIITGEIFVKRALDKFIPVLRDGAWLDASPSFLLGKYYIDLVDGSNYQANYENLLRTLFNTREIAPPIGTPPASVMIKHAHAQRQIDALRWIKLELCTLPVLSDTPANRNELIRLFRNCLIKVFKDSYQAFSIMLNVKLHDEAQPGGIVSYALLGHHRSFIYECEKEHRDYMAKLLNARFAPDWQAQKERLKLEAAEEEKAFDGWRIIHNVEFLSLPVAVNIEYDPVIKRIKIISDDEEIINPKNYDNEVKTTSEALRFFCAMLKRKYANLGDIGYQFEFLPLLKLMIDFYDKKPINLDNFRCQEQNPEEWDYINYDFQAQLKGYN</sequence>
<dbReference type="RefSeq" id="WP_119407151.1">
    <property type="nucleotide sequence ID" value="NZ_CP032869.1"/>
</dbReference>
<dbReference type="InterPro" id="IPR035897">
    <property type="entry name" value="Toll_tir_struct_dom_sf"/>
</dbReference>
<gene>
    <name evidence="2" type="ORF">HYN43_028025</name>
</gene>
<dbReference type="PROSITE" id="PS51534">
    <property type="entry name" value="SEFIR"/>
    <property type="match status" value="1"/>
</dbReference>
<dbReference type="InterPro" id="IPR000157">
    <property type="entry name" value="TIR_dom"/>
</dbReference>
<dbReference type="Gene3D" id="3.40.50.10140">
    <property type="entry name" value="Toll/interleukin-1 receptor homology (TIR) domain"/>
    <property type="match status" value="1"/>
</dbReference>
<feature type="domain" description="SEFIR" evidence="1">
    <location>
        <begin position="4"/>
        <end position="136"/>
    </location>
</feature>
<proteinExistence type="predicted"/>
<evidence type="ECO:0000313" key="2">
    <source>
        <dbReference type="EMBL" id="AYL98885.1"/>
    </source>
</evidence>
<evidence type="ECO:0000313" key="3">
    <source>
        <dbReference type="Proteomes" id="UP000270046"/>
    </source>
</evidence>
<keyword evidence="3" id="KW-1185">Reference proteome</keyword>
<name>A0A494W5U5_9SPHI</name>
<dbReference type="AlphaFoldDB" id="A0A494W5U5"/>
<dbReference type="KEGG" id="muh:HYN43_028025"/>
<accession>A0A494W5U5</accession>
<dbReference type="Pfam" id="PF13676">
    <property type="entry name" value="TIR_2"/>
    <property type="match status" value="1"/>
</dbReference>
<dbReference type="GO" id="GO:0007165">
    <property type="term" value="P:signal transduction"/>
    <property type="evidence" value="ECO:0007669"/>
    <property type="project" value="InterPro"/>
</dbReference>
<dbReference type="EMBL" id="CP032869">
    <property type="protein sequence ID" value="AYL98885.1"/>
    <property type="molecule type" value="Genomic_DNA"/>
</dbReference>
<organism evidence="2 3">
    <name type="scientific">Mucilaginibacter celer</name>
    <dbReference type="NCBI Taxonomy" id="2305508"/>
    <lineage>
        <taxon>Bacteria</taxon>
        <taxon>Pseudomonadati</taxon>
        <taxon>Bacteroidota</taxon>
        <taxon>Sphingobacteriia</taxon>
        <taxon>Sphingobacteriales</taxon>
        <taxon>Sphingobacteriaceae</taxon>
        <taxon>Mucilaginibacter</taxon>
    </lineage>
</organism>
<dbReference type="InterPro" id="IPR013568">
    <property type="entry name" value="SEFIR_dom"/>
</dbReference>
<dbReference type="SUPFAM" id="SSF52200">
    <property type="entry name" value="Toll/Interleukin receptor TIR domain"/>
    <property type="match status" value="1"/>
</dbReference>
<dbReference type="OrthoDB" id="5149141at2"/>
<evidence type="ECO:0000259" key="1">
    <source>
        <dbReference type="PROSITE" id="PS51534"/>
    </source>
</evidence>
<dbReference type="Proteomes" id="UP000270046">
    <property type="component" value="Chromosome"/>
</dbReference>
<protein>
    <submittedName>
        <fullName evidence="2">TIR domain-containing protein</fullName>
    </submittedName>
</protein>
<reference evidence="2 3" key="1">
    <citation type="submission" date="2018-10" db="EMBL/GenBank/DDBJ databases">
        <title>Genome sequencing of Mucilaginibacter sp. HYN0043.</title>
        <authorList>
            <person name="Kim M."/>
            <person name="Yi H."/>
        </authorList>
    </citation>
    <scope>NUCLEOTIDE SEQUENCE [LARGE SCALE GENOMIC DNA]</scope>
    <source>
        <strain evidence="2 3">HYN0043</strain>
    </source>
</reference>